<dbReference type="AlphaFoldDB" id="A0A6M4AD15"/>
<accession>A0A6M4AD15</accession>
<dbReference type="EMBL" id="CP051152">
    <property type="protein sequence ID" value="QJQ07569.1"/>
    <property type="molecule type" value="Genomic_DNA"/>
</dbReference>
<dbReference type="Proteomes" id="UP000274350">
    <property type="component" value="Chromosome"/>
</dbReference>
<evidence type="ECO:0000313" key="1">
    <source>
        <dbReference type="EMBL" id="QJQ07569.1"/>
    </source>
</evidence>
<organism evidence="1 2">
    <name type="scientific">Undibacterium piscinae</name>
    <dbReference type="NCBI Taxonomy" id="2495591"/>
    <lineage>
        <taxon>Bacteria</taxon>
        <taxon>Pseudomonadati</taxon>
        <taxon>Pseudomonadota</taxon>
        <taxon>Betaproteobacteria</taxon>
        <taxon>Burkholderiales</taxon>
        <taxon>Oxalobacteraceae</taxon>
        <taxon>Undibacterium</taxon>
    </lineage>
</organism>
<dbReference type="InterPro" id="IPR015003">
    <property type="entry name" value="DUF1853"/>
</dbReference>
<evidence type="ECO:0000313" key="2">
    <source>
        <dbReference type="Proteomes" id="UP000274350"/>
    </source>
</evidence>
<gene>
    <name evidence="1" type="ORF">EJG51_002510</name>
</gene>
<name>A0A6M4AD15_9BURK</name>
<proteinExistence type="predicted"/>
<keyword evidence="2" id="KW-1185">Reference proteome</keyword>
<protein>
    <submittedName>
        <fullName evidence="1">DUF1853 family protein</fullName>
    </submittedName>
</protein>
<dbReference type="KEGG" id="upi:EJG51_002510"/>
<dbReference type="Pfam" id="PF08907">
    <property type="entry name" value="DUF1853"/>
    <property type="match status" value="1"/>
</dbReference>
<sequence length="321" mass="36571">MENFQARFHHEWQHLQDAHVRSLAWILTSPGLLARHSPLWQEQIASLVLPDKASLHAWLLQLDQQPSALHEALNLHKQRRLGHYAENLLGFYLRHHGLLYAHGLQVHGKGGGGGTVGEFDFLLHQADDLVHWEIATKFYLLETGADASHIPDLYDYLGPNLADTLGSKMQKIFHQQLVLSQHPEAQKILPKKVLAAQALIKGWLFYRQSQMAAGLIEGLAAEHCRGYWWTLSEIEQLAIPYALILPRLQWLAPAQCAPDAVMEKGDLREVLQRYFLGDNTPVMLAIMSKHGKVMQEFCRGMVVPDDWLARAGEQRRRHRTV</sequence>
<reference evidence="1 2" key="1">
    <citation type="journal article" date="2019" name="Int. J. Syst. Evol. Microbiol.">
        <title>Undibacterium piscinae sp. nov., isolated from Korean shiner intestine.</title>
        <authorList>
            <person name="Lee S.Y."/>
            <person name="Kang W."/>
            <person name="Kim P.S."/>
            <person name="Kim H.S."/>
            <person name="Sung H."/>
            <person name="Shin N.R."/>
            <person name="Whon T.W."/>
            <person name="Yun J.H."/>
            <person name="Lee J.Y."/>
            <person name="Lee J.Y."/>
            <person name="Jung M.J."/>
            <person name="Jeong Y.S."/>
            <person name="Tak E.J."/>
            <person name="Han J.E."/>
            <person name="Hyun D.W."/>
            <person name="Kang M.S."/>
            <person name="Lee K.E."/>
            <person name="Lee B.H."/>
            <person name="Bae J.W."/>
        </authorList>
    </citation>
    <scope>NUCLEOTIDE SEQUENCE [LARGE SCALE GENOMIC DNA]</scope>
    <source>
        <strain evidence="1 2">S11R28</strain>
    </source>
</reference>